<dbReference type="Proteomes" id="UP000499080">
    <property type="component" value="Unassembled WGS sequence"/>
</dbReference>
<reference evidence="2 3" key="1">
    <citation type="journal article" date="2019" name="Sci. Rep.">
        <title>Orb-weaving spider Araneus ventricosus genome elucidates the spidroin gene catalogue.</title>
        <authorList>
            <person name="Kono N."/>
            <person name="Nakamura H."/>
            <person name="Ohtoshi R."/>
            <person name="Moran D.A.P."/>
            <person name="Shinohara A."/>
            <person name="Yoshida Y."/>
            <person name="Fujiwara M."/>
            <person name="Mori M."/>
            <person name="Tomita M."/>
            <person name="Arakawa K."/>
        </authorList>
    </citation>
    <scope>NUCLEOTIDE SEQUENCE [LARGE SCALE GENOMIC DNA]</scope>
</reference>
<gene>
    <name evidence="2" type="ORF">AVEN_120587_1</name>
</gene>
<comment type="caution">
    <text evidence="2">The sequence shown here is derived from an EMBL/GenBank/DDBJ whole genome shotgun (WGS) entry which is preliminary data.</text>
</comment>
<evidence type="ECO:0000256" key="1">
    <source>
        <dbReference type="SAM" id="Phobius"/>
    </source>
</evidence>
<accession>A0A4Y2LG38</accession>
<dbReference type="EMBL" id="BGPR01005806">
    <property type="protein sequence ID" value="GBN13572.1"/>
    <property type="molecule type" value="Genomic_DNA"/>
</dbReference>
<name>A0A4Y2LG38_ARAVE</name>
<dbReference type="AlphaFoldDB" id="A0A4Y2LG38"/>
<keyword evidence="1" id="KW-0472">Membrane</keyword>
<evidence type="ECO:0000313" key="3">
    <source>
        <dbReference type="Proteomes" id="UP000499080"/>
    </source>
</evidence>
<keyword evidence="1" id="KW-1133">Transmembrane helix</keyword>
<organism evidence="2 3">
    <name type="scientific">Araneus ventricosus</name>
    <name type="common">Orbweaver spider</name>
    <name type="synonym">Epeira ventricosa</name>
    <dbReference type="NCBI Taxonomy" id="182803"/>
    <lineage>
        <taxon>Eukaryota</taxon>
        <taxon>Metazoa</taxon>
        <taxon>Ecdysozoa</taxon>
        <taxon>Arthropoda</taxon>
        <taxon>Chelicerata</taxon>
        <taxon>Arachnida</taxon>
        <taxon>Araneae</taxon>
        <taxon>Araneomorphae</taxon>
        <taxon>Entelegynae</taxon>
        <taxon>Araneoidea</taxon>
        <taxon>Araneidae</taxon>
        <taxon>Araneus</taxon>
    </lineage>
</organism>
<feature type="transmembrane region" description="Helical" evidence="1">
    <location>
        <begin position="167"/>
        <end position="185"/>
    </location>
</feature>
<proteinExistence type="predicted"/>
<keyword evidence="3" id="KW-1185">Reference proteome</keyword>
<protein>
    <submittedName>
        <fullName evidence="2">Uncharacterized protein</fullName>
    </submittedName>
</protein>
<evidence type="ECO:0000313" key="2">
    <source>
        <dbReference type="EMBL" id="GBN13572.1"/>
    </source>
</evidence>
<keyword evidence="1" id="KW-0812">Transmembrane</keyword>
<sequence length="209" mass="24747">MYDLYLQFCKDNNIHEELIAKRWKYIDRFDKQFKLSFKPLEMDTMDTWDYCDSFQARLKNNCLSQADGNKLIAEYDLHLTGSKIKVHNMEQEDFKQFNSLFTGKNAPFIHIQVRQENTGMIYLKTSFDGEFDAVDLNRIKRISARLEDGRRPRFPTHLPVKSAVPIYQTYYLCYLMYLVFAMHFIRICQRAMPTTVTSLDGDNSDSLEE</sequence>